<name>D1PSH6_9FIRM</name>
<dbReference type="STRING" id="411471.SUBVAR_07359"/>
<evidence type="ECO:0000313" key="2">
    <source>
        <dbReference type="Proteomes" id="UP000003438"/>
    </source>
</evidence>
<accession>D1PSH6</accession>
<sequence length="50" mass="6003">MKKKRKSIEFLAQPVYYKSIEGLETLPIQNRSSVFPNHDTFLFYSRRKIP</sequence>
<reference evidence="1" key="1">
    <citation type="submission" date="2009-12" db="EMBL/GenBank/DDBJ databases">
        <authorList>
            <person name="Weinstock G."/>
            <person name="Sodergren E."/>
            <person name="Clifton S."/>
            <person name="Fulton L."/>
            <person name="Fulton B."/>
            <person name="Courtney L."/>
            <person name="Fronick C."/>
            <person name="Harrison M."/>
            <person name="Strong C."/>
            <person name="Farmer C."/>
            <person name="Delahaunty K."/>
            <person name="Markovic C."/>
            <person name="Hall O."/>
            <person name="Minx P."/>
            <person name="Tomlinson C."/>
            <person name="Mitreva M."/>
            <person name="Nelson J."/>
            <person name="Hou S."/>
            <person name="Wollam A."/>
            <person name="Pepin K.H."/>
            <person name="Johnson M."/>
            <person name="Bhonagiri V."/>
            <person name="Nash W.E."/>
            <person name="Warren W."/>
            <person name="Chinwalla A."/>
            <person name="Mardis E.R."/>
            <person name="Wilson R.K."/>
        </authorList>
    </citation>
    <scope>NUCLEOTIDE SEQUENCE [LARGE SCALE GENOMIC DNA]</scope>
    <source>
        <strain evidence="1">DSM 15176</strain>
    </source>
</reference>
<keyword evidence="2" id="KW-1185">Reference proteome</keyword>
<dbReference type="EMBL" id="ACBY02000074">
    <property type="protein sequence ID" value="EFB74356.1"/>
    <property type="molecule type" value="Genomic_DNA"/>
</dbReference>
<dbReference type="HOGENOM" id="CLU_3123474_0_0_9"/>
<protein>
    <submittedName>
        <fullName evidence="1">Uncharacterized protein</fullName>
    </submittedName>
</protein>
<dbReference type="Proteomes" id="UP000003438">
    <property type="component" value="Unassembled WGS sequence"/>
</dbReference>
<organism evidence="1 2">
    <name type="scientific">Subdoligranulum variabile DSM 15176</name>
    <dbReference type="NCBI Taxonomy" id="411471"/>
    <lineage>
        <taxon>Bacteria</taxon>
        <taxon>Bacillati</taxon>
        <taxon>Bacillota</taxon>
        <taxon>Clostridia</taxon>
        <taxon>Eubacteriales</taxon>
        <taxon>Oscillospiraceae</taxon>
        <taxon>Subdoligranulum</taxon>
    </lineage>
</organism>
<gene>
    <name evidence="1" type="ORF">SUBVAR_07359</name>
</gene>
<comment type="caution">
    <text evidence="1">The sequence shown here is derived from an EMBL/GenBank/DDBJ whole genome shotgun (WGS) entry which is preliminary data.</text>
</comment>
<evidence type="ECO:0000313" key="1">
    <source>
        <dbReference type="EMBL" id="EFB74356.1"/>
    </source>
</evidence>
<proteinExistence type="predicted"/>
<dbReference type="AlphaFoldDB" id="D1PSH6"/>